<dbReference type="PANTHER" id="PTHR10242:SF2">
    <property type="entry name" value="N-GLYCOSYLASE_DNA LYASE"/>
    <property type="match status" value="1"/>
</dbReference>
<name>A0A131ZYV1_SARSC</name>
<evidence type="ECO:0000259" key="14">
    <source>
        <dbReference type="SMART" id="SM00478"/>
    </source>
</evidence>
<evidence type="ECO:0000256" key="1">
    <source>
        <dbReference type="ARBA" id="ARBA00004123"/>
    </source>
</evidence>
<keyword evidence="8" id="KW-0539">Nucleus</keyword>
<evidence type="ECO:0000256" key="6">
    <source>
        <dbReference type="ARBA" id="ARBA00023204"/>
    </source>
</evidence>
<accession>A0A131ZYV1</accession>
<keyword evidence="6" id="KW-0234">DNA repair</keyword>
<dbReference type="SUPFAM" id="SSF55945">
    <property type="entry name" value="TATA-box binding protein-like"/>
    <property type="match status" value="1"/>
</dbReference>
<evidence type="ECO:0000256" key="9">
    <source>
        <dbReference type="ARBA" id="ARBA00023268"/>
    </source>
</evidence>
<proteinExistence type="inferred from homology"/>
<evidence type="ECO:0000256" key="13">
    <source>
        <dbReference type="ARBA" id="ARBA00073127"/>
    </source>
</evidence>
<keyword evidence="7 15" id="KW-0456">Lyase</keyword>
<dbReference type="InterPro" id="IPR011257">
    <property type="entry name" value="DNA_glycosylase"/>
</dbReference>
<comment type="subcellular location">
    <subcellularLocation>
        <location evidence="1">Nucleus</location>
    </subcellularLocation>
</comment>
<dbReference type="GO" id="GO:0034039">
    <property type="term" value="F:8-oxo-7,8-dihydroguanine DNA N-glycosylase activity"/>
    <property type="evidence" value="ECO:0007669"/>
    <property type="project" value="TreeGrafter"/>
</dbReference>
<dbReference type="PANTHER" id="PTHR10242">
    <property type="entry name" value="8-OXOGUANINE DNA GLYCOSYLASE"/>
    <property type="match status" value="1"/>
</dbReference>
<evidence type="ECO:0000256" key="8">
    <source>
        <dbReference type="ARBA" id="ARBA00023242"/>
    </source>
</evidence>
<evidence type="ECO:0000256" key="12">
    <source>
        <dbReference type="ARBA" id="ARBA00044632"/>
    </source>
</evidence>
<sequence>MVAGFIRIKPSQLNLSLTLKSGQSFRWKQCHGNENRFVGILKNIFVIELIQSDTEIAYRLLNSDHCFLSSQNLSKKSTSDLIQRILEDYFRLDVDLDALFRSWSKNDTNFRSISTKFKGVRLLRQDFIENCFSFICSSNNNISRITQMIEKLCRKFGSKLYEFADDEKSINKSEDIYSFPSIETLAEENVEQQLRDMGFGYRAKFINQTACSIKNLLNDRNQKDSDWIKHLRSLSYRDARKELMSLPGIGGKVADCICLMSLDFTESIPIDTHVFQLTMKHYIPDLGSKQKSMTPKLYDEIGDFYRNKFQLHAGWAQTVLFCSDLKINKSRRKIKRGHQQE</sequence>
<dbReference type="GO" id="GO:0006285">
    <property type="term" value="P:base-excision repair, AP site formation"/>
    <property type="evidence" value="ECO:0007669"/>
    <property type="project" value="TreeGrafter"/>
</dbReference>
<dbReference type="EC" id="4.2.99.18" evidence="3"/>
<dbReference type="OrthoDB" id="238681at2759"/>
<dbReference type="FunFam" id="1.10.1670.10:FF:000005">
    <property type="entry name" value="N-glycosylase/DNA lyase OGG1"/>
    <property type="match status" value="1"/>
</dbReference>
<keyword evidence="4" id="KW-0227">DNA damage</keyword>
<evidence type="ECO:0000256" key="4">
    <source>
        <dbReference type="ARBA" id="ARBA00022763"/>
    </source>
</evidence>
<dbReference type="InterPro" id="IPR003265">
    <property type="entry name" value="HhH-GPD_domain"/>
</dbReference>
<dbReference type="GO" id="GO:0006289">
    <property type="term" value="P:nucleotide-excision repair"/>
    <property type="evidence" value="ECO:0007669"/>
    <property type="project" value="InterPro"/>
</dbReference>
<dbReference type="FunFam" id="1.10.340.30:FF:000006">
    <property type="entry name" value="N-glycosylase/DNA lyase isoform X2"/>
    <property type="match status" value="1"/>
</dbReference>
<comment type="function">
    <text evidence="11">DNA repair enzyme that incises DNA at 8-oxoG residues. Excises 7,8-dihydro-8-oxoguanine and 2,6-diamino-4-hydroxy-5-N-methylformamidopyrimidine (FAPY) from damaged DNA. Has a beta-lyase activity that nicks DNA 3' to the lesion.</text>
</comment>
<protein>
    <recommendedName>
        <fullName evidence="13">N-glycosylase/DNA lyase</fullName>
        <ecNumber evidence="3">4.2.99.18</ecNumber>
    </recommendedName>
</protein>
<comment type="catalytic activity">
    <reaction evidence="12">
        <text>2'-deoxyribonucleotide-(2'-deoxyribose 5'-phosphate)-2'-deoxyribonucleotide-DNA = a 3'-end 2'-deoxyribonucleotide-(2,3-dehydro-2,3-deoxyribose 5'-phosphate)-DNA + a 5'-end 5'-phospho-2'-deoxyribonucleoside-DNA + H(+)</text>
        <dbReference type="Rhea" id="RHEA:66592"/>
        <dbReference type="Rhea" id="RHEA-COMP:13180"/>
        <dbReference type="Rhea" id="RHEA-COMP:16897"/>
        <dbReference type="Rhea" id="RHEA-COMP:17067"/>
        <dbReference type="ChEBI" id="CHEBI:15378"/>
        <dbReference type="ChEBI" id="CHEBI:136412"/>
        <dbReference type="ChEBI" id="CHEBI:157695"/>
        <dbReference type="ChEBI" id="CHEBI:167181"/>
        <dbReference type="EC" id="4.2.99.18"/>
    </reaction>
</comment>
<evidence type="ECO:0000256" key="7">
    <source>
        <dbReference type="ARBA" id="ARBA00023239"/>
    </source>
</evidence>
<comment type="caution">
    <text evidence="15">The sequence shown here is derived from an EMBL/GenBank/DDBJ whole genome shotgun (WGS) entry which is preliminary data.</text>
</comment>
<gene>
    <name evidence="15" type="ORF">QR98_0017300</name>
</gene>
<organism evidence="15 16">
    <name type="scientific">Sarcoptes scabiei</name>
    <name type="common">Itch mite</name>
    <name type="synonym">Acarus scabiei</name>
    <dbReference type="NCBI Taxonomy" id="52283"/>
    <lineage>
        <taxon>Eukaryota</taxon>
        <taxon>Metazoa</taxon>
        <taxon>Ecdysozoa</taxon>
        <taxon>Arthropoda</taxon>
        <taxon>Chelicerata</taxon>
        <taxon>Arachnida</taxon>
        <taxon>Acari</taxon>
        <taxon>Acariformes</taxon>
        <taxon>Sarcoptiformes</taxon>
        <taxon>Astigmata</taxon>
        <taxon>Psoroptidia</taxon>
        <taxon>Sarcoptoidea</taxon>
        <taxon>Sarcoptidae</taxon>
        <taxon>Sarcoptinae</taxon>
        <taxon>Sarcoptes</taxon>
    </lineage>
</organism>
<dbReference type="EMBL" id="JXLN01004508">
    <property type="protein sequence ID" value="KPM03300.1"/>
    <property type="molecule type" value="Genomic_DNA"/>
</dbReference>
<dbReference type="Gene3D" id="1.10.1670.10">
    <property type="entry name" value="Helix-hairpin-Helix base-excision DNA repair enzymes (C-terminal)"/>
    <property type="match status" value="1"/>
</dbReference>
<feature type="domain" description="HhH-GPD" evidence="14">
    <location>
        <begin position="136"/>
        <end position="318"/>
    </location>
</feature>
<evidence type="ECO:0000313" key="15">
    <source>
        <dbReference type="EMBL" id="KPM03300.1"/>
    </source>
</evidence>
<dbReference type="Gene3D" id="3.30.310.40">
    <property type="match status" value="1"/>
</dbReference>
<dbReference type="GO" id="GO:0005634">
    <property type="term" value="C:nucleus"/>
    <property type="evidence" value="ECO:0007669"/>
    <property type="project" value="UniProtKB-SubCell"/>
</dbReference>
<evidence type="ECO:0000256" key="2">
    <source>
        <dbReference type="ARBA" id="ARBA00010679"/>
    </source>
</evidence>
<keyword evidence="5" id="KW-0378">Hydrolase</keyword>
<dbReference type="Proteomes" id="UP000616769">
    <property type="component" value="Unassembled WGS sequence"/>
</dbReference>
<dbReference type="VEuPathDB" id="VectorBase:SSCA003516"/>
<dbReference type="AlphaFoldDB" id="A0A131ZYV1"/>
<evidence type="ECO:0000256" key="5">
    <source>
        <dbReference type="ARBA" id="ARBA00022801"/>
    </source>
</evidence>
<dbReference type="GO" id="GO:0140078">
    <property type="term" value="F:class I DNA-(apurinic or apyrimidinic site) endonuclease activity"/>
    <property type="evidence" value="ECO:0007669"/>
    <property type="project" value="UniProtKB-EC"/>
</dbReference>
<keyword evidence="9" id="KW-0511">Multifunctional enzyme</keyword>
<evidence type="ECO:0000256" key="10">
    <source>
        <dbReference type="ARBA" id="ARBA00023295"/>
    </source>
</evidence>
<keyword evidence="10" id="KW-0326">Glycosidase</keyword>
<dbReference type="InterPro" id="IPR012904">
    <property type="entry name" value="OGG_N"/>
</dbReference>
<dbReference type="Gene3D" id="1.10.340.30">
    <property type="entry name" value="Hypothetical protein, domain 2"/>
    <property type="match status" value="1"/>
</dbReference>
<reference evidence="15 16" key="1">
    <citation type="journal article" date="2015" name="Parasit. Vectors">
        <title>Draft genome of the scabies mite.</title>
        <authorList>
            <person name="Rider S.D.Jr."/>
            <person name="Morgan M.S."/>
            <person name="Arlian L.G."/>
        </authorList>
    </citation>
    <scope>NUCLEOTIDE SEQUENCE [LARGE SCALE GENOMIC DNA]</scope>
    <source>
        <strain evidence="15">Arlian Lab</strain>
    </source>
</reference>
<dbReference type="Pfam" id="PF07934">
    <property type="entry name" value="OGG_N"/>
    <property type="match status" value="1"/>
</dbReference>
<dbReference type="GO" id="GO:0003684">
    <property type="term" value="F:damaged DNA binding"/>
    <property type="evidence" value="ECO:0007669"/>
    <property type="project" value="InterPro"/>
</dbReference>
<evidence type="ECO:0000256" key="11">
    <source>
        <dbReference type="ARBA" id="ARBA00025652"/>
    </source>
</evidence>
<dbReference type="InterPro" id="IPR023170">
    <property type="entry name" value="HhH_base_excis_C"/>
</dbReference>
<dbReference type="Pfam" id="PF00730">
    <property type="entry name" value="HhH-GPD"/>
    <property type="match status" value="1"/>
</dbReference>
<dbReference type="SMART" id="SM00478">
    <property type="entry name" value="ENDO3c"/>
    <property type="match status" value="1"/>
</dbReference>
<evidence type="ECO:0000256" key="3">
    <source>
        <dbReference type="ARBA" id="ARBA00012720"/>
    </source>
</evidence>
<dbReference type="CDD" id="cd00056">
    <property type="entry name" value="ENDO3c"/>
    <property type="match status" value="1"/>
</dbReference>
<dbReference type="InterPro" id="IPR052054">
    <property type="entry name" value="Oxidative_DNA_repair_enzyme"/>
</dbReference>
<evidence type="ECO:0000313" key="16">
    <source>
        <dbReference type="Proteomes" id="UP000616769"/>
    </source>
</evidence>
<comment type="similarity">
    <text evidence="2">Belongs to the type-1 OGG1 family.</text>
</comment>
<dbReference type="SUPFAM" id="SSF48150">
    <property type="entry name" value="DNA-glycosylase"/>
    <property type="match status" value="1"/>
</dbReference>